<proteinExistence type="predicted"/>
<evidence type="ECO:0000313" key="2">
    <source>
        <dbReference type="EMBL" id="OGN23490.1"/>
    </source>
</evidence>
<dbReference type="Proteomes" id="UP000178227">
    <property type="component" value="Unassembled WGS sequence"/>
</dbReference>
<organism evidence="2 3">
    <name type="scientific">Candidatus Yanofskybacteria bacterium RIFCSPLOWO2_01_FULL_42_49</name>
    <dbReference type="NCBI Taxonomy" id="1802694"/>
    <lineage>
        <taxon>Bacteria</taxon>
        <taxon>Candidatus Yanofskyibacteriota</taxon>
    </lineage>
</organism>
<keyword evidence="1" id="KW-0175">Coiled coil</keyword>
<dbReference type="STRING" id="1802694.A2918_00335"/>
<accession>A0A1F8GEL5</accession>
<reference evidence="2 3" key="1">
    <citation type="journal article" date="2016" name="Nat. Commun.">
        <title>Thousands of microbial genomes shed light on interconnected biogeochemical processes in an aquifer system.</title>
        <authorList>
            <person name="Anantharaman K."/>
            <person name="Brown C.T."/>
            <person name="Hug L.A."/>
            <person name="Sharon I."/>
            <person name="Castelle C.J."/>
            <person name="Probst A.J."/>
            <person name="Thomas B.C."/>
            <person name="Singh A."/>
            <person name="Wilkins M.J."/>
            <person name="Karaoz U."/>
            <person name="Brodie E.L."/>
            <person name="Williams K.H."/>
            <person name="Hubbard S.S."/>
            <person name="Banfield J.F."/>
        </authorList>
    </citation>
    <scope>NUCLEOTIDE SEQUENCE [LARGE SCALE GENOMIC DNA]</scope>
</reference>
<dbReference type="AlphaFoldDB" id="A0A1F8GEL5"/>
<comment type="caution">
    <text evidence="2">The sequence shown here is derived from an EMBL/GenBank/DDBJ whole genome shotgun (WGS) entry which is preliminary data.</text>
</comment>
<sequence>MNTDELKKLLKGSTAVLILDNGEPSFVVLGYDSYKNLISDQEKEIKINHPVQVGVSPSINNGQPLNLSADDPGIQKPIFPASSPVDVSGKFQYRISEKEAELLEKINREILALKNEIDKEEKSTVVDG</sequence>
<protein>
    <submittedName>
        <fullName evidence="2">Uncharacterized protein</fullName>
    </submittedName>
</protein>
<dbReference type="EMBL" id="MGKI01000002">
    <property type="protein sequence ID" value="OGN23490.1"/>
    <property type="molecule type" value="Genomic_DNA"/>
</dbReference>
<evidence type="ECO:0000313" key="3">
    <source>
        <dbReference type="Proteomes" id="UP000178227"/>
    </source>
</evidence>
<feature type="coiled-coil region" evidence="1">
    <location>
        <begin position="96"/>
        <end position="123"/>
    </location>
</feature>
<gene>
    <name evidence="2" type="ORF">A2918_00335</name>
</gene>
<evidence type="ECO:0000256" key="1">
    <source>
        <dbReference type="SAM" id="Coils"/>
    </source>
</evidence>
<name>A0A1F8GEL5_9BACT</name>